<organism evidence="5">
    <name type="scientific">freshwater metagenome</name>
    <dbReference type="NCBI Taxonomy" id="449393"/>
    <lineage>
        <taxon>unclassified sequences</taxon>
        <taxon>metagenomes</taxon>
        <taxon>ecological metagenomes</taxon>
    </lineage>
</organism>
<dbReference type="PIRSF" id="PIRSF001267">
    <property type="entry name" value="Pyrophosphatase_GppA_Ppx"/>
    <property type="match status" value="1"/>
</dbReference>
<dbReference type="Gene3D" id="1.10.3210.10">
    <property type="entry name" value="Hypothetical protein af1432"/>
    <property type="match status" value="1"/>
</dbReference>
<feature type="domain" description="Ppx/GppA phosphatase N-terminal" evidence="2">
    <location>
        <begin position="22"/>
        <end position="312"/>
    </location>
</feature>
<dbReference type="InterPro" id="IPR030673">
    <property type="entry name" value="PyroPPase_GppA_Ppx"/>
</dbReference>
<dbReference type="AlphaFoldDB" id="A0A6J7LGJ6"/>
<dbReference type="GO" id="GO:0016462">
    <property type="term" value="F:pyrophosphatase activity"/>
    <property type="evidence" value="ECO:0007669"/>
    <property type="project" value="TreeGrafter"/>
</dbReference>
<keyword evidence="1" id="KW-0378">Hydrolase</keyword>
<dbReference type="Pfam" id="PF21447">
    <property type="entry name" value="Ppx-GppA_III"/>
    <property type="match status" value="1"/>
</dbReference>
<evidence type="ECO:0000259" key="2">
    <source>
        <dbReference type="Pfam" id="PF02541"/>
    </source>
</evidence>
<proteinExistence type="predicted"/>
<evidence type="ECO:0000313" key="5">
    <source>
        <dbReference type="EMBL" id="CAB4967371.1"/>
    </source>
</evidence>
<protein>
    <submittedName>
        <fullName evidence="5">Unannotated protein</fullName>
    </submittedName>
</protein>
<sequence length="515" mass="56014">MSNSENATIAALDIGTNSFHLVIAKVVDGGFEVIETEKETVRIGHGAGDMNELSADAIDRGVACLVRMQKIAASHNAEIRAVATSAVREAKNRFEFIRRAKKEAQIDIEVISGVEEARLIHLGVLHGVGEHERPMLLCDIGGGSTEIVLGNDDEVLLARSFKLGAVRLTDRFFGSATLHPSAVSSCRSHVRSTLMVLQTEVTEFGFDVAVASSGTAETIARLIQQRSDKSAPKTLNRFEFSQAQIAETVTMLSSVNTVDERREKFGLDKSRAEIILAGAIILEGISSVYGVGSFMYSDYALREGVILDTLQRRGLGPATGDSDAAMRSVRLLADRCDDRPEHSQNVARIALDLFDQVWDVLGVAQANRKLLEAAALLANVGVVISHSKHHLHSYYVIRNSELVGLNDREIEIIAQVARYHRKGLPKLGHPEFAALPQDDQKLVNALAGVLRIAVGLDRTQDGRVKKITTSIIDGELKIAITTTKKLDGELNIYAAMERRTLLADTTGLKVKVLAN</sequence>
<dbReference type="Pfam" id="PF02541">
    <property type="entry name" value="Ppx-GppA"/>
    <property type="match status" value="1"/>
</dbReference>
<dbReference type="InterPro" id="IPR050273">
    <property type="entry name" value="GppA/Ppx_hydrolase"/>
</dbReference>
<dbReference type="SUPFAM" id="SSF53067">
    <property type="entry name" value="Actin-like ATPase domain"/>
    <property type="match status" value="2"/>
</dbReference>
<dbReference type="InterPro" id="IPR048950">
    <property type="entry name" value="Ppx_GppA_C"/>
</dbReference>
<reference evidence="5" key="1">
    <citation type="submission" date="2020-05" db="EMBL/GenBank/DDBJ databases">
        <authorList>
            <person name="Chiriac C."/>
            <person name="Salcher M."/>
            <person name="Ghai R."/>
            <person name="Kavagutti S V."/>
        </authorList>
    </citation>
    <scope>NUCLEOTIDE SEQUENCE</scope>
</reference>
<dbReference type="InterPro" id="IPR043129">
    <property type="entry name" value="ATPase_NBD"/>
</dbReference>
<evidence type="ECO:0000259" key="3">
    <source>
        <dbReference type="Pfam" id="PF21447"/>
    </source>
</evidence>
<dbReference type="Gene3D" id="3.30.420.150">
    <property type="entry name" value="Exopolyphosphatase. Domain 2"/>
    <property type="match status" value="1"/>
</dbReference>
<dbReference type="InterPro" id="IPR003695">
    <property type="entry name" value="Ppx_GppA_N"/>
</dbReference>
<dbReference type="CDD" id="cd24006">
    <property type="entry name" value="ASKHA_NBD_PPX_GppA"/>
    <property type="match status" value="1"/>
</dbReference>
<evidence type="ECO:0000313" key="4">
    <source>
        <dbReference type="EMBL" id="CAB4896814.1"/>
    </source>
</evidence>
<evidence type="ECO:0000256" key="1">
    <source>
        <dbReference type="ARBA" id="ARBA00022801"/>
    </source>
</evidence>
<name>A0A6J7LGJ6_9ZZZZ</name>
<dbReference type="EMBL" id="CAFBMJ010000020">
    <property type="protein sequence ID" value="CAB4896814.1"/>
    <property type="molecule type" value="Genomic_DNA"/>
</dbReference>
<gene>
    <name evidence="4" type="ORF">UFOPK3573_00433</name>
    <name evidence="5" type="ORF">UFOPK3879_01327</name>
</gene>
<dbReference type="Gene3D" id="3.30.420.40">
    <property type="match status" value="1"/>
</dbReference>
<accession>A0A6J7LGJ6</accession>
<dbReference type="PANTHER" id="PTHR30005">
    <property type="entry name" value="EXOPOLYPHOSPHATASE"/>
    <property type="match status" value="1"/>
</dbReference>
<dbReference type="EMBL" id="CAFBNR010000090">
    <property type="protein sequence ID" value="CAB4967371.1"/>
    <property type="molecule type" value="Genomic_DNA"/>
</dbReference>
<dbReference type="SUPFAM" id="SSF109604">
    <property type="entry name" value="HD-domain/PDEase-like"/>
    <property type="match status" value="1"/>
</dbReference>
<dbReference type="PANTHER" id="PTHR30005:SF0">
    <property type="entry name" value="RETROGRADE REGULATION PROTEIN 2"/>
    <property type="match status" value="1"/>
</dbReference>
<feature type="domain" description="Ppx/GppA phosphatase C-terminal" evidence="3">
    <location>
        <begin position="327"/>
        <end position="483"/>
    </location>
</feature>